<evidence type="ECO:0000313" key="3">
    <source>
        <dbReference type="Proteomes" id="UP000765845"/>
    </source>
</evidence>
<gene>
    <name evidence="2" type="ORF">HCU74_12350</name>
</gene>
<feature type="signal peptide" evidence="1">
    <location>
        <begin position="1"/>
        <end position="25"/>
    </location>
</feature>
<keyword evidence="1" id="KW-0732">Signal</keyword>
<organism evidence="2 3">
    <name type="scientific">Spongiibacter thalassae</name>
    <dbReference type="NCBI Taxonomy" id="2721624"/>
    <lineage>
        <taxon>Bacteria</taxon>
        <taxon>Pseudomonadati</taxon>
        <taxon>Pseudomonadota</taxon>
        <taxon>Gammaproteobacteria</taxon>
        <taxon>Cellvibrionales</taxon>
        <taxon>Spongiibacteraceae</taxon>
        <taxon>Spongiibacter</taxon>
    </lineage>
</organism>
<evidence type="ECO:0008006" key="4">
    <source>
        <dbReference type="Google" id="ProtNLM"/>
    </source>
</evidence>
<accession>A0ABX1GG62</accession>
<dbReference type="RefSeq" id="WP_168450722.1">
    <property type="nucleotide sequence ID" value="NZ_JAAWWK010000004.1"/>
</dbReference>
<name>A0ABX1GG62_9GAMM</name>
<evidence type="ECO:0000313" key="2">
    <source>
        <dbReference type="EMBL" id="NKI18197.1"/>
    </source>
</evidence>
<proteinExistence type="predicted"/>
<protein>
    <recommendedName>
        <fullName evidence="4">DUF4124 domain-containing protein</fullName>
    </recommendedName>
</protein>
<reference evidence="2 3" key="1">
    <citation type="submission" date="2020-04" db="EMBL/GenBank/DDBJ databases">
        <authorList>
            <person name="Yoon J."/>
        </authorList>
    </citation>
    <scope>NUCLEOTIDE SEQUENCE [LARGE SCALE GENOMIC DNA]</scope>
    <source>
        <strain evidence="2 3">KMU-166</strain>
    </source>
</reference>
<feature type="chain" id="PRO_5046482551" description="DUF4124 domain-containing protein" evidence="1">
    <location>
        <begin position="26"/>
        <end position="223"/>
    </location>
</feature>
<keyword evidence="3" id="KW-1185">Reference proteome</keyword>
<comment type="caution">
    <text evidence="2">The sequence shown here is derived from an EMBL/GenBank/DDBJ whole genome shotgun (WGS) entry which is preliminary data.</text>
</comment>
<sequence>MQPLRSLKWITLAALLLAFAGTAVAEKVFYRYVDSEGKIAIVDRLTPEIVPRGYDIIRANGTVVDTIAPRLSDDERRVWRQEQAVAKARAEAEAKMRAWDESLLLRYSDVADIDVAKERALRDIQVRISILKSNLTAIKQQVLNNQAEAAELERRGQQVPESLVTTLSDLRREVSGTEAQIVSRTQELDEVAEAYERDRARFSQLQESVLKRRNYHRNDEADE</sequence>
<dbReference type="EMBL" id="JAAWWK010000004">
    <property type="protein sequence ID" value="NKI18197.1"/>
    <property type="molecule type" value="Genomic_DNA"/>
</dbReference>
<dbReference type="Proteomes" id="UP000765845">
    <property type="component" value="Unassembled WGS sequence"/>
</dbReference>
<evidence type="ECO:0000256" key="1">
    <source>
        <dbReference type="SAM" id="SignalP"/>
    </source>
</evidence>